<reference evidence="10" key="1">
    <citation type="journal article" date="2024" name="Syst. Appl. Microbiol.">
        <title>First single-strain enrichments of Electrothrix cable bacteria, description of E. aestuarii sp. nov. and E. rattekaaiensis sp. nov., and proposal of a cable bacteria taxonomy following the rules of the SeqCode.</title>
        <authorList>
            <person name="Plum-Jensen L.E."/>
            <person name="Schramm A."/>
            <person name="Marshall I.P.G."/>
        </authorList>
    </citation>
    <scope>NUCLEOTIDE SEQUENCE</scope>
    <source>
        <strain evidence="10">Rat1</strain>
    </source>
</reference>
<evidence type="ECO:0000256" key="8">
    <source>
        <dbReference type="PROSITE-ProRule" id="PRU00409"/>
    </source>
</evidence>
<feature type="binding site" evidence="7">
    <location>
        <position position="263"/>
    </location>
    <ligand>
        <name>substrate</name>
        <note>ligand shared with subunit alpha</note>
    </ligand>
</feature>
<feature type="binding site" evidence="7">
    <location>
        <position position="106"/>
    </location>
    <ligand>
        <name>ATP</name>
        <dbReference type="ChEBI" id="CHEBI:30616"/>
    </ligand>
</feature>
<dbReference type="GO" id="GO:0005524">
    <property type="term" value="F:ATP binding"/>
    <property type="evidence" value="ECO:0007669"/>
    <property type="project" value="UniProtKB-UniRule"/>
</dbReference>
<evidence type="ECO:0000256" key="7">
    <source>
        <dbReference type="HAMAP-Rule" id="MF_00558"/>
    </source>
</evidence>
<accession>A0AAU8LQ67</accession>
<dbReference type="AlphaFoldDB" id="A0AAU8LQ67"/>
<keyword evidence="3 7" id="KW-0436">Ligase</keyword>
<organism evidence="10">
    <name type="scientific">Candidatus Electrothrix aestuarii</name>
    <dbReference type="NCBI Taxonomy" id="3062594"/>
    <lineage>
        <taxon>Bacteria</taxon>
        <taxon>Pseudomonadati</taxon>
        <taxon>Thermodesulfobacteriota</taxon>
        <taxon>Desulfobulbia</taxon>
        <taxon>Desulfobulbales</taxon>
        <taxon>Desulfobulbaceae</taxon>
        <taxon>Candidatus Electrothrix</taxon>
    </lineage>
</organism>
<evidence type="ECO:0000256" key="2">
    <source>
        <dbReference type="ARBA" id="ARBA00022532"/>
    </source>
</evidence>
<dbReference type="NCBIfam" id="TIGR01016">
    <property type="entry name" value="sucCoAbeta"/>
    <property type="match status" value="1"/>
</dbReference>
<comment type="subunit">
    <text evidence="7">Heterotetramer of two alpha and two beta subunits.</text>
</comment>
<keyword evidence="2 7" id="KW-0816">Tricarboxylic acid cycle</keyword>
<dbReference type="Gene3D" id="3.40.50.261">
    <property type="entry name" value="Succinyl-CoA synthetase domains"/>
    <property type="match status" value="1"/>
</dbReference>
<dbReference type="PANTHER" id="PTHR11815:SF10">
    <property type="entry name" value="SUCCINATE--COA LIGASE [GDP-FORMING] SUBUNIT BETA, MITOCHONDRIAL"/>
    <property type="match status" value="1"/>
</dbReference>
<feature type="binding site" evidence="7">
    <location>
        <begin position="320"/>
        <end position="322"/>
    </location>
    <ligand>
        <name>substrate</name>
        <note>ligand shared with subunit alpha</note>
    </ligand>
</feature>
<dbReference type="KEGG" id="eaj:Q3M24_13665"/>
<dbReference type="PROSITE" id="PS50975">
    <property type="entry name" value="ATP_GRASP"/>
    <property type="match status" value="1"/>
</dbReference>
<dbReference type="InterPro" id="IPR017866">
    <property type="entry name" value="Succ-CoA_synthase_bsu_CS"/>
</dbReference>
<dbReference type="NCBIfam" id="NF001913">
    <property type="entry name" value="PRK00696.1"/>
    <property type="match status" value="1"/>
</dbReference>
<dbReference type="GO" id="GO:0006104">
    <property type="term" value="P:succinyl-CoA metabolic process"/>
    <property type="evidence" value="ECO:0007669"/>
    <property type="project" value="TreeGrafter"/>
</dbReference>
<feature type="binding site" evidence="7">
    <location>
        <position position="98"/>
    </location>
    <ligand>
        <name>ATP</name>
        <dbReference type="ChEBI" id="CHEBI:30616"/>
    </ligand>
</feature>
<comment type="function">
    <text evidence="7">Succinyl-CoA synthetase functions in the citric acid cycle (TCA), coupling the hydrolysis of succinyl-CoA to the synthesis of either ATP or GTP and thus represents the only step of substrate-level phosphorylation in the TCA. The beta subunit provides nucleotide specificity of the enzyme and binds the substrate succinate, while the binding sites for coenzyme A and phosphate are found in the alpha subunit.</text>
</comment>
<dbReference type="InterPro" id="IPR016102">
    <property type="entry name" value="Succinyl-CoA_synth-like"/>
</dbReference>
<keyword evidence="5 7" id="KW-0547">Nucleotide-binding</keyword>
<comment type="pathway">
    <text evidence="7">Carbohydrate metabolism; tricarboxylic acid cycle; succinate from succinyl-CoA (ligase route): step 1/1.</text>
</comment>
<dbReference type="InterPro" id="IPR005811">
    <property type="entry name" value="SUCC_ACL_C"/>
</dbReference>
<evidence type="ECO:0000259" key="9">
    <source>
        <dbReference type="PROSITE" id="PS50975"/>
    </source>
</evidence>
<dbReference type="PANTHER" id="PTHR11815">
    <property type="entry name" value="SUCCINYL-COA SYNTHETASE BETA CHAIN"/>
    <property type="match status" value="1"/>
</dbReference>
<evidence type="ECO:0000256" key="6">
    <source>
        <dbReference type="ARBA" id="ARBA00022842"/>
    </source>
</evidence>
<evidence type="ECO:0000256" key="4">
    <source>
        <dbReference type="ARBA" id="ARBA00022723"/>
    </source>
</evidence>
<dbReference type="InterPro" id="IPR013650">
    <property type="entry name" value="ATP-grasp_succ-CoA_synth-type"/>
</dbReference>
<comment type="similarity">
    <text evidence="1 7">Belongs to the succinate/malate CoA ligase beta subunit family.</text>
</comment>
<reference evidence="10" key="2">
    <citation type="submission" date="2024-06" db="EMBL/GenBank/DDBJ databases">
        <authorList>
            <person name="Plum-Jensen L.E."/>
            <person name="Schramm A."/>
            <person name="Marshall I.P.G."/>
        </authorList>
    </citation>
    <scope>NUCLEOTIDE SEQUENCE</scope>
    <source>
        <strain evidence="10">Rat1</strain>
    </source>
</reference>
<feature type="domain" description="ATP-grasp" evidence="9">
    <location>
        <begin position="9"/>
        <end position="228"/>
    </location>
</feature>
<dbReference type="PIRSF" id="PIRSF001554">
    <property type="entry name" value="SucCS_beta"/>
    <property type="match status" value="1"/>
</dbReference>
<dbReference type="HAMAP" id="MF_00558">
    <property type="entry name" value="Succ_CoA_beta"/>
    <property type="match status" value="1"/>
</dbReference>
<keyword evidence="4 7" id="KW-0479">Metal-binding</keyword>
<dbReference type="InterPro" id="IPR005809">
    <property type="entry name" value="Succ_CoA_ligase-like_bsu"/>
</dbReference>
<evidence type="ECO:0000256" key="3">
    <source>
        <dbReference type="ARBA" id="ARBA00022598"/>
    </source>
</evidence>
<dbReference type="PROSITE" id="PS01217">
    <property type="entry name" value="SUCCINYL_COA_LIG_3"/>
    <property type="match status" value="1"/>
</dbReference>
<evidence type="ECO:0000313" key="10">
    <source>
        <dbReference type="EMBL" id="XCN71357.1"/>
    </source>
</evidence>
<evidence type="ECO:0000256" key="1">
    <source>
        <dbReference type="ARBA" id="ARBA00009182"/>
    </source>
</evidence>
<dbReference type="Gene3D" id="3.30.1490.20">
    <property type="entry name" value="ATP-grasp fold, A domain"/>
    <property type="match status" value="1"/>
</dbReference>
<dbReference type="Gene3D" id="3.30.470.20">
    <property type="entry name" value="ATP-grasp fold, B domain"/>
    <property type="match status" value="1"/>
</dbReference>
<keyword evidence="6 7" id="KW-0460">Magnesium</keyword>
<dbReference type="GO" id="GO:0006099">
    <property type="term" value="P:tricarboxylic acid cycle"/>
    <property type="evidence" value="ECO:0007669"/>
    <property type="project" value="UniProtKB-UniRule"/>
</dbReference>
<evidence type="ECO:0000256" key="5">
    <source>
        <dbReference type="ARBA" id="ARBA00022741"/>
    </source>
</evidence>
<dbReference type="Pfam" id="PF08442">
    <property type="entry name" value="ATP-grasp_2"/>
    <property type="match status" value="1"/>
</dbReference>
<dbReference type="InterPro" id="IPR011761">
    <property type="entry name" value="ATP-grasp"/>
</dbReference>
<dbReference type="GO" id="GO:0000287">
    <property type="term" value="F:magnesium ion binding"/>
    <property type="evidence" value="ECO:0007669"/>
    <property type="project" value="UniProtKB-UniRule"/>
</dbReference>
<feature type="binding site" evidence="7">
    <location>
        <begin position="52"/>
        <end position="54"/>
    </location>
    <ligand>
        <name>ATP</name>
        <dbReference type="ChEBI" id="CHEBI:30616"/>
    </ligand>
</feature>
<dbReference type="Pfam" id="PF00549">
    <property type="entry name" value="Ligase_CoA"/>
    <property type="match status" value="1"/>
</dbReference>
<dbReference type="FunFam" id="3.40.50.261:FF:000001">
    <property type="entry name" value="Succinate--CoA ligase [ADP-forming] subunit beta"/>
    <property type="match status" value="1"/>
</dbReference>
<dbReference type="InterPro" id="IPR013815">
    <property type="entry name" value="ATP_grasp_subdomain_1"/>
</dbReference>
<comment type="catalytic activity">
    <reaction evidence="7">
        <text>succinate + ATP + CoA = succinyl-CoA + ADP + phosphate</text>
        <dbReference type="Rhea" id="RHEA:17661"/>
        <dbReference type="ChEBI" id="CHEBI:30031"/>
        <dbReference type="ChEBI" id="CHEBI:30616"/>
        <dbReference type="ChEBI" id="CHEBI:43474"/>
        <dbReference type="ChEBI" id="CHEBI:57287"/>
        <dbReference type="ChEBI" id="CHEBI:57292"/>
        <dbReference type="ChEBI" id="CHEBI:456216"/>
        <dbReference type="EC" id="6.2.1.5"/>
    </reaction>
</comment>
<dbReference type="EC" id="6.2.1.5" evidence="7"/>
<protein>
    <recommendedName>
        <fullName evidence="7">Succinate--CoA ligase [ADP-forming] subunit beta</fullName>
        <ecNumber evidence="7">6.2.1.5</ecNumber>
    </recommendedName>
    <alternativeName>
        <fullName evidence="7">Succinyl-CoA synthetase subunit beta</fullName>
        <shortName evidence="7">SCS-beta</shortName>
    </alternativeName>
</protein>
<feature type="binding site" evidence="7">
    <location>
        <position position="45"/>
    </location>
    <ligand>
        <name>ATP</name>
        <dbReference type="ChEBI" id="CHEBI:30616"/>
    </ligand>
</feature>
<dbReference type="EMBL" id="CP159373">
    <property type="protein sequence ID" value="XCN71357.1"/>
    <property type="molecule type" value="Genomic_DNA"/>
</dbReference>
<gene>
    <name evidence="7 10" type="primary">sucC</name>
    <name evidence="10" type="ORF">Q3M24_13665</name>
</gene>
<feature type="binding site" evidence="7">
    <location>
        <position position="198"/>
    </location>
    <ligand>
        <name>Mg(2+)</name>
        <dbReference type="ChEBI" id="CHEBI:18420"/>
    </ligand>
</feature>
<sequence length="393" mass="42354">MKLHEYQAKELFSRYGLPIPEGRLAKTPEKAMEHVGRRGFPIAIKAQVHTGGRGKSGGILIASNLEDAREAVYSIHGMTLHTAQTLGKGIKVNKLLLEKTIDIDREFYLSILPEPATASFLIIASAEGGMDIEEVAATQPEKILQIRVDPLLGLQAYQVRRMAFFLGLTGELLRPFSSLLKGLYQAVVENDLLLAEINPLALTVDGELFLVDAKAEVDANALFRQKEVAALYDNSEDDPLEVEARKHKLNYIRLDGNIGTIVNGAGLAMASMDIIQQAGAEPANFLDVGGGANEEMIASGFQILLSDPQVEAILINIFGGILRCDILATGVVEAARKTGLQLPVVVRMEGTNAEQGRKILAESGLDLISAEDIDDAVQKLREMTGSTGGGEGK</sequence>
<feature type="binding site" evidence="7">
    <location>
        <position position="212"/>
    </location>
    <ligand>
        <name>Mg(2+)</name>
        <dbReference type="ChEBI" id="CHEBI:18420"/>
    </ligand>
</feature>
<proteinExistence type="inferred from homology"/>
<comment type="catalytic activity">
    <reaction evidence="7">
        <text>GTP + succinate + CoA = succinyl-CoA + GDP + phosphate</text>
        <dbReference type="Rhea" id="RHEA:22120"/>
        <dbReference type="ChEBI" id="CHEBI:30031"/>
        <dbReference type="ChEBI" id="CHEBI:37565"/>
        <dbReference type="ChEBI" id="CHEBI:43474"/>
        <dbReference type="ChEBI" id="CHEBI:57287"/>
        <dbReference type="ChEBI" id="CHEBI:57292"/>
        <dbReference type="ChEBI" id="CHEBI:58189"/>
    </reaction>
</comment>
<name>A0AAU8LQ67_9BACT</name>
<feature type="binding site" evidence="7">
    <location>
        <position position="101"/>
    </location>
    <ligand>
        <name>ATP</name>
        <dbReference type="ChEBI" id="CHEBI:30616"/>
    </ligand>
</feature>
<dbReference type="GO" id="GO:0042709">
    <property type="term" value="C:succinate-CoA ligase complex"/>
    <property type="evidence" value="ECO:0007669"/>
    <property type="project" value="TreeGrafter"/>
</dbReference>
<comment type="cofactor">
    <cofactor evidence="7">
        <name>Mg(2+)</name>
        <dbReference type="ChEBI" id="CHEBI:18420"/>
    </cofactor>
    <text evidence="7">Binds 1 Mg(2+) ion per subunit.</text>
</comment>
<dbReference type="SUPFAM" id="SSF52210">
    <property type="entry name" value="Succinyl-CoA synthetase domains"/>
    <property type="match status" value="1"/>
</dbReference>
<dbReference type="GO" id="GO:0005829">
    <property type="term" value="C:cytosol"/>
    <property type="evidence" value="ECO:0007669"/>
    <property type="project" value="TreeGrafter"/>
</dbReference>
<dbReference type="GO" id="GO:0004775">
    <property type="term" value="F:succinate-CoA ligase (ADP-forming) activity"/>
    <property type="evidence" value="ECO:0007669"/>
    <property type="project" value="UniProtKB-UniRule"/>
</dbReference>
<dbReference type="FunFam" id="3.30.470.20:FF:000002">
    <property type="entry name" value="Succinate--CoA ligase [ADP-forming] subunit beta"/>
    <property type="match status" value="1"/>
</dbReference>
<dbReference type="SUPFAM" id="SSF56059">
    <property type="entry name" value="Glutathione synthetase ATP-binding domain-like"/>
    <property type="match status" value="1"/>
</dbReference>
<keyword evidence="7 8" id="KW-0067">ATP-binding</keyword>